<evidence type="ECO:0000313" key="2">
    <source>
        <dbReference type="Proteomes" id="UP000799755"/>
    </source>
</evidence>
<comment type="caution">
    <text evidence="1">The sequence shown here is derived from an EMBL/GenBank/DDBJ whole genome shotgun (WGS) entry which is preliminary data.</text>
</comment>
<sequence length="205" mass="23542">MKIWYIGIVRNEAKPVFELAGVDGLDAQYNRWVAPGIREIMKAYVTTIAERIKPGERDSVREKDYLLHYYVRPEGICGIVVTDLEYKKGPAHKILSQTCDEFLTQYPRSTWPLQPTAKQGHTEHPYDKVLKEYLGKFQDPLQADSMLKIQHELDETKMVLNKTIQSVLERGEKIEDLVAKSDGLSAQSKMFYTQARKQNSCCAVM</sequence>
<keyword evidence="2" id="KW-1185">Reference proteome</keyword>
<dbReference type="Proteomes" id="UP000799755">
    <property type="component" value="Unassembled WGS sequence"/>
</dbReference>
<organism evidence="1 2">
    <name type="scientific">Lindgomyces ingoldianus</name>
    <dbReference type="NCBI Taxonomy" id="673940"/>
    <lineage>
        <taxon>Eukaryota</taxon>
        <taxon>Fungi</taxon>
        <taxon>Dikarya</taxon>
        <taxon>Ascomycota</taxon>
        <taxon>Pezizomycotina</taxon>
        <taxon>Dothideomycetes</taxon>
        <taxon>Pleosporomycetidae</taxon>
        <taxon>Pleosporales</taxon>
        <taxon>Lindgomycetaceae</taxon>
        <taxon>Lindgomyces</taxon>
    </lineage>
</organism>
<protein>
    <submittedName>
        <fullName evidence="1">Synaptobrevin</fullName>
    </submittedName>
</protein>
<gene>
    <name evidence="1" type="ORF">BDR25DRAFT_282204</name>
</gene>
<evidence type="ECO:0000313" key="1">
    <source>
        <dbReference type="EMBL" id="KAF2473025.1"/>
    </source>
</evidence>
<name>A0ACB6R1R2_9PLEO</name>
<dbReference type="EMBL" id="MU003500">
    <property type="protein sequence ID" value="KAF2473025.1"/>
    <property type="molecule type" value="Genomic_DNA"/>
</dbReference>
<proteinExistence type="predicted"/>
<reference evidence="1" key="1">
    <citation type="journal article" date="2020" name="Stud. Mycol.">
        <title>101 Dothideomycetes genomes: a test case for predicting lifestyles and emergence of pathogens.</title>
        <authorList>
            <person name="Haridas S."/>
            <person name="Albert R."/>
            <person name="Binder M."/>
            <person name="Bloem J."/>
            <person name="Labutti K."/>
            <person name="Salamov A."/>
            <person name="Andreopoulos B."/>
            <person name="Baker S."/>
            <person name="Barry K."/>
            <person name="Bills G."/>
            <person name="Bluhm B."/>
            <person name="Cannon C."/>
            <person name="Castanera R."/>
            <person name="Culley D."/>
            <person name="Daum C."/>
            <person name="Ezra D."/>
            <person name="Gonzalez J."/>
            <person name="Henrissat B."/>
            <person name="Kuo A."/>
            <person name="Liang C."/>
            <person name="Lipzen A."/>
            <person name="Lutzoni F."/>
            <person name="Magnuson J."/>
            <person name="Mondo S."/>
            <person name="Nolan M."/>
            <person name="Ohm R."/>
            <person name="Pangilinan J."/>
            <person name="Park H.-J."/>
            <person name="Ramirez L."/>
            <person name="Alfaro M."/>
            <person name="Sun H."/>
            <person name="Tritt A."/>
            <person name="Yoshinaga Y."/>
            <person name="Zwiers L.-H."/>
            <person name="Turgeon B."/>
            <person name="Goodwin S."/>
            <person name="Spatafora J."/>
            <person name="Crous P."/>
            <person name="Grigoriev I."/>
        </authorList>
    </citation>
    <scope>NUCLEOTIDE SEQUENCE</scope>
    <source>
        <strain evidence="1">ATCC 200398</strain>
    </source>
</reference>
<accession>A0ACB6R1R2</accession>